<comment type="caution">
    <text evidence="2">The sequence shown here is derived from an EMBL/GenBank/DDBJ whole genome shotgun (WGS) entry which is preliminary data.</text>
</comment>
<organism evidence="2 3">
    <name type="scientific">Variovorax humicola</name>
    <dbReference type="NCBI Taxonomy" id="1769758"/>
    <lineage>
        <taxon>Bacteria</taxon>
        <taxon>Pseudomonadati</taxon>
        <taxon>Pseudomonadota</taxon>
        <taxon>Betaproteobacteria</taxon>
        <taxon>Burkholderiales</taxon>
        <taxon>Comamonadaceae</taxon>
        <taxon>Variovorax</taxon>
    </lineage>
</organism>
<dbReference type="RefSeq" id="WP_340366469.1">
    <property type="nucleotide sequence ID" value="NZ_JBBKZV010000022.1"/>
</dbReference>
<dbReference type="EMBL" id="JBBKZV010000022">
    <property type="protein sequence ID" value="MEJ8825436.1"/>
    <property type="molecule type" value="Genomic_DNA"/>
</dbReference>
<feature type="compositionally biased region" description="Basic and acidic residues" evidence="1">
    <location>
        <begin position="227"/>
        <end position="247"/>
    </location>
</feature>
<protein>
    <submittedName>
        <fullName evidence="2">Uncharacterized protein</fullName>
    </submittedName>
</protein>
<evidence type="ECO:0000313" key="2">
    <source>
        <dbReference type="EMBL" id="MEJ8825436.1"/>
    </source>
</evidence>
<name>A0ABU8W5W9_9BURK</name>
<proteinExistence type="predicted"/>
<reference evidence="2 3" key="1">
    <citation type="submission" date="2024-03" db="EMBL/GenBank/DDBJ databases">
        <title>Novel species of the genus Variovorax.</title>
        <authorList>
            <person name="Liu Q."/>
            <person name="Xin Y.-H."/>
        </authorList>
    </citation>
    <scope>NUCLEOTIDE SEQUENCE [LARGE SCALE GENOMIC DNA]</scope>
    <source>
        <strain evidence="2 3">KACC 18501</strain>
    </source>
</reference>
<keyword evidence="3" id="KW-1185">Reference proteome</keyword>
<accession>A0ABU8W5W9</accession>
<gene>
    <name evidence="2" type="ORF">WKW80_26005</name>
</gene>
<feature type="region of interest" description="Disordered" evidence="1">
    <location>
        <begin position="284"/>
        <end position="311"/>
    </location>
</feature>
<evidence type="ECO:0000313" key="3">
    <source>
        <dbReference type="Proteomes" id="UP001363010"/>
    </source>
</evidence>
<evidence type="ECO:0000256" key="1">
    <source>
        <dbReference type="SAM" id="MobiDB-lite"/>
    </source>
</evidence>
<sequence length="311" mass="33106">MSHHPVAAPPSRAGSLNRRLLLGLPAAGLLGACAMPAWPRPQVSTGSLRVDVQDRDSGETLPVYTGGDGQMYVAGRPGARYGVTLHNLRSERILVVMSVDGINVLNGKTAGWDQDGYVLGARASDQIAGWRKSDREVAAFEFTAPGDSYASRTGRPLDLGVIGFAVFSERRPEPRPVPRPPMIPAPMQKDGSAASEAAPAAKAEAPAASQPSGAGAANDAAAPSSLARRERSAIEEQKLGTGHGQREESIVTHTRFVRARSTPDEVIALRYDSRANLIRMGIIPGPDDRYARPRPFPQAPQVGYVPDPPMR</sequence>
<dbReference type="Proteomes" id="UP001363010">
    <property type="component" value="Unassembled WGS sequence"/>
</dbReference>
<feature type="region of interest" description="Disordered" evidence="1">
    <location>
        <begin position="171"/>
        <end position="247"/>
    </location>
</feature>
<feature type="compositionally biased region" description="Low complexity" evidence="1">
    <location>
        <begin position="192"/>
        <end position="226"/>
    </location>
</feature>